<name>A0AB39U5D5_9BIFI</name>
<proteinExistence type="predicted"/>
<dbReference type="RefSeq" id="WP_369343767.1">
    <property type="nucleotide sequence ID" value="NZ_CP129674.1"/>
</dbReference>
<dbReference type="AlphaFoldDB" id="A0AB39U5D5"/>
<dbReference type="InterPro" id="IPR041519">
    <property type="entry name" value="HEPN_RiboL-PSP"/>
</dbReference>
<sequence>MTIMYQHAETAIKGLRVAYPSIKDPAQRIAFTGMVVVAATTSYEIEIHEALLNFIDSKHNAVLSTFAREQWNQMNGHISYPELTTGYLKYLGNQYCDYFKNLSSSQDKAQTANGHHIINSYAQVIRNRNSFVHGGMEHTSNLTFEEAIKYYKEGKYVIQWFSNTLKHTFAENSEE</sequence>
<dbReference type="Pfam" id="PF18735">
    <property type="entry name" value="HEPN_RiboL-PSP"/>
    <property type="match status" value="1"/>
</dbReference>
<evidence type="ECO:0000313" key="2">
    <source>
        <dbReference type="EMBL" id="XDS44172.1"/>
    </source>
</evidence>
<protein>
    <submittedName>
        <fullName evidence="2">HEPN domain-containing protein</fullName>
    </submittedName>
</protein>
<dbReference type="EMBL" id="CP129674">
    <property type="protein sequence ID" value="XDS44172.1"/>
    <property type="molecule type" value="Genomic_DNA"/>
</dbReference>
<reference evidence="2" key="1">
    <citation type="submission" date="2023-07" db="EMBL/GenBank/DDBJ databases">
        <title>Bifidobacterium aquikefiriaerophilum sp. nov. and Bifidobacterium eccum sp. nov., isolated from water kefir.</title>
        <authorList>
            <person name="Breselge S."/>
            <person name="Bellassi P."/>
            <person name="Barcenilla C."/>
            <person name="Alvarez-Ordonez A."/>
            <person name="Morelli L."/>
            <person name="Cotter P.D."/>
        </authorList>
    </citation>
    <scope>NUCLEOTIDE SEQUENCE</scope>
    <source>
        <strain evidence="2">WK041_4_12</strain>
    </source>
</reference>
<dbReference type="KEGG" id="baqk:QN215_07845"/>
<accession>A0AB39U5D5</accession>
<feature type="domain" description="RiboL-PSP-HEPN" evidence="1">
    <location>
        <begin position="23"/>
        <end position="166"/>
    </location>
</feature>
<evidence type="ECO:0000259" key="1">
    <source>
        <dbReference type="Pfam" id="PF18735"/>
    </source>
</evidence>
<gene>
    <name evidence="2" type="ORF">QN215_07845</name>
</gene>
<organism evidence="2">
    <name type="scientific">Bifidobacterium aquikefiricola</name>
    <dbReference type="NCBI Taxonomy" id="3059038"/>
    <lineage>
        <taxon>Bacteria</taxon>
        <taxon>Bacillati</taxon>
        <taxon>Actinomycetota</taxon>
        <taxon>Actinomycetes</taxon>
        <taxon>Bifidobacteriales</taxon>
        <taxon>Bifidobacteriaceae</taxon>
        <taxon>Bifidobacterium</taxon>
    </lineage>
</organism>